<dbReference type="EMBL" id="JBBNAF010000003">
    <property type="protein sequence ID" value="KAK9161568.1"/>
    <property type="molecule type" value="Genomic_DNA"/>
</dbReference>
<name>A0AAP0L0R8_9MAGN</name>
<protein>
    <submittedName>
        <fullName evidence="1">Uncharacterized protein</fullName>
    </submittedName>
</protein>
<sequence length="51" mass="5590">MCGLLQIVLESRTIRIGLLQIVVASLRDSPNSTVSLFNNNSNSSNISINMR</sequence>
<evidence type="ECO:0000313" key="2">
    <source>
        <dbReference type="Proteomes" id="UP001420932"/>
    </source>
</evidence>
<gene>
    <name evidence="1" type="ORF">Syun_007909</name>
</gene>
<reference evidence="1 2" key="1">
    <citation type="submission" date="2024-01" db="EMBL/GenBank/DDBJ databases">
        <title>Genome assemblies of Stephania.</title>
        <authorList>
            <person name="Yang L."/>
        </authorList>
    </citation>
    <scope>NUCLEOTIDE SEQUENCE [LARGE SCALE GENOMIC DNA]</scope>
    <source>
        <strain evidence="1">YNDBR</strain>
        <tissue evidence="1">Leaf</tissue>
    </source>
</reference>
<dbReference type="Proteomes" id="UP001420932">
    <property type="component" value="Unassembled WGS sequence"/>
</dbReference>
<accession>A0AAP0L0R8</accession>
<comment type="caution">
    <text evidence="1">The sequence shown here is derived from an EMBL/GenBank/DDBJ whole genome shotgun (WGS) entry which is preliminary data.</text>
</comment>
<keyword evidence="2" id="KW-1185">Reference proteome</keyword>
<proteinExistence type="predicted"/>
<dbReference type="AlphaFoldDB" id="A0AAP0L0R8"/>
<organism evidence="1 2">
    <name type="scientific">Stephania yunnanensis</name>
    <dbReference type="NCBI Taxonomy" id="152371"/>
    <lineage>
        <taxon>Eukaryota</taxon>
        <taxon>Viridiplantae</taxon>
        <taxon>Streptophyta</taxon>
        <taxon>Embryophyta</taxon>
        <taxon>Tracheophyta</taxon>
        <taxon>Spermatophyta</taxon>
        <taxon>Magnoliopsida</taxon>
        <taxon>Ranunculales</taxon>
        <taxon>Menispermaceae</taxon>
        <taxon>Menispermoideae</taxon>
        <taxon>Cissampelideae</taxon>
        <taxon>Stephania</taxon>
    </lineage>
</organism>
<evidence type="ECO:0000313" key="1">
    <source>
        <dbReference type="EMBL" id="KAK9161568.1"/>
    </source>
</evidence>